<dbReference type="SUPFAM" id="SSF52540">
    <property type="entry name" value="P-loop containing nucleoside triphosphate hydrolases"/>
    <property type="match status" value="1"/>
</dbReference>
<evidence type="ECO:0000313" key="3">
    <source>
        <dbReference type="EMBL" id="CAF9941825.1"/>
    </source>
</evidence>
<dbReference type="InterPro" id="IPR002182">
    <property type="entry name" value="NB-ARC"/>
</dbReference>
<sequence>MLESAVRSLQTVTDQMPMLEVLQGLFPKAELLEDCVIKIFVELIGLCYDCISLFCRKWYTNVATTAFTTAQRRSETRASRVRDLFSQCNWSGLVAHYESEDRRYQTIISEILDDKYITVPNVMDLIEECFSEAIKNARQGKFAIYGIGGAGKTSLAAHYAKTRVDLKRDVLWLHGKTEDTLNTSLGEAAAALNLESIDPTTSSARRRDAVRNYLSHLAAQEWLLVFDDVEDFQLLKDYWPHCDRGSILVTSRNRASKHFCGGNGAELYRMTDEDAVQLLRSHLPGHLRGEDEALLKSFSCQTLGALPLAIKLAALYMLEHECSLKTYIDLMYQSKDVVERMHKFKPSGDSSFYEHTIASCWNISKEKMKNENRSHALVLLDLMMFLDSQGLPEKTFSLLGDIPISLPDLKDLAQPYNLVGAIGTLIRYSLVQKDHELDTFSIHPMIHAAIYEGMSASERESACENATYVLWKVFPGPAQSNDDMASRWKISNIYFPHVLRNWDRGQESGLSCSHLGATNLRNGAQYAFEMGNFRKAATLFAAAREACESASGPEIALASGLLLANILHFEAWMHTKLVRQAPARTPQQALKMTKRALDIRHGFLGPSDQTVASSYGNLAMFAVATGEYEDSLRFSEVCLNIRMQDETAQTANISVTHLYYGWCYAKMDRFDDAEMSLLKAIDVLVQQFGEESARKKPQYIWVLTAQAFLYLKMGRDEDAYKTDMQAFDINKVVYHSTSPRVFVSWYKAAWWSLRKGNLEDARATTEDLYREMESAEHYEGHRARTLFLLSSIYSALGREGECRELRAKAVELARSVEGRDWDCNGDAAFDELVFFHDR</sequence>
<keyword evidence="4" id="KW-1185">Reference proteome</keyword>
<dbReference type="AlphaFoldDB" id="A0A8H3PJK5"/>
<dbReference type="InterPro" id="IPR056681">
    <property type="entry name" value="DUF7779"/>
</dbReference>
<dbReference type="Proteomes" id="UP000664534">
    <property type="component" value="Unassembled WGS sequence"/>
</dbReference>
<dbReference type="EMBL" id="CAJPDT010000158">
    <property type="protein sequence ID" value="CAF9941825.1"/>
    <property type="molecule type" value="Genomic_DNA"/>
</dbReference>
<dbReference type="PRINTS" id="PR00364">
    <property type="entry name" value="DISEASERSIST"/>
</dbReference>
<evidence type="ECO:0000259" key="1">
    <source>
        <dbReference type="Pfam" id="PF00931"/>
    </source>
</evidence>
<proteinExistence type="predicted"/>
<dbReference type="SUPFAM" id="SSF48452">
    <property type="entry name" value="TPR-like"/>
    <property type="match status" value="1"/>
</dbReference>
<evidence type="ECO:0000259" key="2">
    <source>
        <dbReference type="Pfam" id="PF25000"/>
    </source>
</evidence>
<dbReference type="Pfam" id="PF00931">
    <property type="entry name" value="NB-ARC"/>
    <property type="match status" value="1"/>
</dbReference>
<protein>
    <recommendedName>
        <fullName evidence="5">NB-ARC domain-containing protein</fullName>
    </recommendedName>
</protein>
<evidence type="ECO:0008006" key="5">
    <source>
        <dbReference type="Google" id="ProtNLM"/>
    </source>
</evidence>
<accession>A0A8H3PJK5</accession>
<dbReference type="Gene3D" id="3.40.50.300">
    <property type="entry name" value="P-loop containing nucleotide triphosphate hydrolases"/>
    <property type="match status" value="1"/>
</dbReference>
<dbReference type="PANTHER" id="PTHR35205:SF1">
    <property type="entry name" value="ZU5 DOMAIN-CONTAINING PROTEIN"/>
    <property type="match status" value="1"/>
</dbReference>
<gene>
    <name evidence="3" type="ORF">IMSHALPRED_002921</name>
</gene>
<reference evidence="3" key="1">
    <citation type="submission" date="2021-03" db="EMBL/GenBank/DDBJ databases">
        <authorList>
            <person name="Tagirdzhanova G."/>
        </authorList>
    </citation>
    <scope>NUCLEOTIDE SEQUENCE</scope>
</reference>
<feature type="domain" description="NB-ARC" evidence="1">
    <location>
        <begin position="137"/>
        <end position="280"/>
    </location>
</feature>
<comment type="caution">
    <text evidence="3">The sequence shown here is derived from an EMBL/GenBank/DDBJ whole genome shotgun (WGS) entry which is preliminary data.</text>
</comment>
<feature type="domain" description="DUF7779" evidence="2">
    <location>
        <begin position="373"/>
        <end position="458"/>
    </location>
</feature>
<dbReference type="Pfam" id="PF25000">
    <property type="entry name" value="DUF7779"/>
    <property type="match status" value="1"/>
</dbReference>
<dbReference type="InterPro" id="IPR027417">
    <property type="entry name" value="P-loop_NTPase"/>
</dbReference>
<dbReference type="PANTHER" id="PTHR35205">
    <property type="entry name" value="NB-ARC AND TPR DOMAIN PROTEIN"/>
    <property type="match status" value="1"/>
</dbReference>
<name>A0A8H3PJK5_9LECA</name>
<dbReference type="GO" id="GO:0043531">
    <property type="term" value="F:ADP binding"/>
    <property type="evidence" value="ECO:0007669"/>
    <property type="project" value="InterPro"/>
</dbReference>
<evidence type="ECO:0000313" key="4">
    <source>
        <dbReference type="Proteomes" id="UP000664534"/>
    </source>
</evidence>
<dbReference type="OrthoDB" id="6161812at2759"/>
<dbReference type="Pfam" id="PF13374">
    <property type="entry name" value="TPR_10"/>
    <property type="match status" value="1"/>
</dbReference>
<dbReference type="Gene3D" id="1.25.40.10">
    <property type="entry name" value="Tetratricopeptide repeat domain"/>
    <property type="match status" value="2"/>
</dbReference>
<organism evidence="3 4">
    <name type="scientific">Imshaugia aleurites</name>
    <dbReference type="NCBI Taxonomy" id="172621"/>
    <lineage>
        <taxon>Eukaryota</taxon>
        <taxon>Fungi</taxon>
        <taxon>Dikarya</taxon>
        <taxon>Ascomycota</taxon>
        <taxon>Pezizomycotina</taxon>
        <taxon>Lecanoromycetes</taxon>
        <taxon>OSLEUM clade</taxon>
        <taxon>Lecanoromycetidae</taxon>
        <taxon>Lecanorales</taxon>
        <taxon>Lecanorineae</taxon>
        <taxon>Parmeliaceae</taxon>
        <taxon>Imshaugia</taxon>
    </lineage>
</organism>
<dbReference type="InterPro" id="IPR011990">
    <property type="entry name" value="TPR-like_helical_dom_sf"/>
</dbReference>